<keyword evidence="2" id="KW-1185">Reference proteome</keyword>
<organism evidence="1 2">
    <name type="scientific">Cylindrospermum stagnale PCC 7417</name>
    <dbReference type="NCBI Taxonomy" id="56107"/>
    <lineage>
        <taxon>Bacteria</taxon>
        <taxon>Bacillati</taxon>
        <taxon>Cyanobacteriota</taxon>
        <taxon>Cyanophyceae</taxon>
        <taxon>Nostocales</taxon>
        <taxon>Nostocaceae</taxon>
        <taxon>Cylindrospermum</taxon>
    </lineage>
</organism>
<reference evidence="1 2" key="1">
    <citation type="submission" date="2012-06" db="EMBL/GenBank/DDBJ databases">
        <title>Finished chromosome of genome of Cylindrospermum stagnale PCC 7417.</title>
        <authorList>
            <consortium name="US DOE Joint Genome Institute"/>
            <person name="Gugger M."/>
            <person name="Coursin T."/>
            <person name="Rippka R."/>
            <person name="Tandeau De Marsac N."/>
            <person name="Huntemann M."/>
            <person name="Wei C.-L."/>
            <person name="Han J."/>
            <person name="Detter J.C."/>
            <person name="Han C."/>
            <person name="Tapia R."/>
            <person name="Chen A."/>
            <person name="Kyrpides N."/>
            <person name="Mavromatis K."/>
            <person name="Markowitz V."/>
            <person name="Szeto E."/>
            <person name="Ivanova N."/>
            <person name="Pagani I."/>
            <person name="Pati A."/>
            <person name="Goodwin L."/>
            <person name="Nordberg H.P."/>
            <person name="Cantor M.N."/>
            <person name="Hua S.X."/>
            <person name="Woyke T."/>
            <person name="Kerfeld C.A."/>
        </authorList>
    </citation>
    <scope>NUCLEOTIDE SEQUENCE [LARGE SCALE GENOMIC DNA]</scope>
    <source>
        <strain evidence="1 2">PCC 7417</strain>
    </source>
</reference>
<dbReference type="KEGG" id="csg:Cylst_2442"/>
<dbReference type="EMBL" id="CP003642">
    <property type="protein sequence ID" value="AFZ24660.1"/>
    <property type="molecule type" value="Genomic_DNA"/>
</dbReference>
<name>K9WWA8_9NOST</name>
<evidence type="ECO:0000313" key="1">
    <source>
        <dbReference type="EMBL" id="AFZ24660.1"/>
    </source>
</evidence>
<proteinExistence type="predicted"/>
<sequence>MPKNEFTIMPDDTRKFTDKVGAIAFSGGQITLGIQIIQGQQKPNPTKYIPYRASASFVGREQELTMLHPTFSTPLNLDTVHDSSLQDLAVSIGNYGFNDIGTEQSVKQQTS</sequence>
<evidence type="ECO:0000313" key="2">
    <source>
        <dbReference type="Proteomes" id="UP000010475"/>
    </source>
</evidence>
<dbReference type="HOGENOM" id="CLU_2154203_0_0_3"/>
<accession>K9WWA8</accession>
<protein>
    <submittedName>
        <fullName evidence="1">Uncharacterized protein</fullName>
    </submittedName>
</protein>
<dbReference type="Proteomes" id="UP000010475">
    <property type="component" value="Chromosome"/>
</dbReference>
<gene>
    <name evidence="1" type="ORF">Cylst_2442</name>
</gene>
<dbReference type="AlphaFoldDB" id="K9WWA8"/>